<gene>
    <name evidence="1" type="ORF">H2O64_12300</name>
</gene>
<dbReference type="EMBL" id="JACGWS010000007">
    <property type="protein sequence ID" value="MBC8755449.1"/>
    <property type="molecule type" value="Genomic_DNA"/>
</dbReference>
<proteinExistence type="predicted"/>
<protein>
    <submittedName>
        <fullName evidence="1">Uncharacterized protein</fullName>
    </submittedName>
</protein>
<organism evidence="1 2">
    <name type="scientific">Kordia aestuariivivens</name>
    <dbReference type="NCBI Taxonomy" id="2759037"/>
    <lineage>
        <taxon>Bacteria</taxon>
        <taxon>Pseudomonadati</taxon>
        <taxon>Bacteroidota</taxon>
        <taxon>Flavobacteriia</taxon>
        <taxon>Flavobacteriales</taxon>
        <taxon>Flavobacteriaceae</taxon>
        <taxon>Kordia</taxon>
    </lineage>
</organism>
<evidence type="ECO:0000313" key="1">
    <source>
        <dbReference type="EMBL" id="MBC8755449.1"/>
    </source>
</evidence>
<keyword evidence="2" id="KW-1185">Reference proteome</keyword>
<dbReference type="InterPro" id="IPR040871">
    <property type="entry name" value="HopA1"/>
</dbReference>
<dbReference type="RefSeq" id="WP_187562502.1">
    <property type="nucleotide sequence ID" value="NZ_JACGWS010000007.1"/>
</dbReference>
<comment type="caution">
    <text evidence="1">The sequence shown here is derived from an EMBL/GenBank/DDBJ whole genome shotgun (WGS) entry which is preliminary data.</text>
</comment>
<name>A0ABR7QAV3_9FLAO</name>
<accession>A0ABR7QAV3</accession>
<sequence>MMKDTTYTQQIKAITSAIEITSLSTYKVHEEETYVKNQMPYQTFAEDFKSFGSNATVDTNQQRINLTNALTNTIYAQFYCGIKDGDHNSKIPPKGEREAFMDKLSPANTSTNGLDYNWNIYNIDAASGNAYIQKNDELRWLQPNGYHFVNPNQKQAVVNTKVNLIRSKEKRDIQPVFYHVFSNEMFPQEVELGRIYWNVSPEGAPKLINLLTTTLNDYKIPFQFKCLNHPELYVRSDSAVLYLSKKHVQIVAIILNAVIPNLEPYLVDEIPMFTKRLQKGVGYAEDPGKGQSFGMSRSSTIAEALVDAFQKEMDQKQTFDNVIHFLSKKGMMLDRLHLNKHTTLTPTFPTYE</sequence>
<dbReference type="Proteomes" id="UP000619238">
    <property type="component" value="Unassembled WGS sequence"/>
</dbReference>
<reference evidence="1 2" key="1">
    <citation type="submission" date="2020-07" db="EMBL/GenBank/DDBJ databases">
        <title>Description of Kordia aestuariivivens sp. nov., isolated from a tidal flat.</title>
        <authorList>
            <person name="Park S."/>
            <person name="Yoon J.-H."/>
        </authorList>
    </citation>
    <scope>NUCLEOTIDE SEQUENCE [LARGE SCALE GENOMIC DNA]</scope>
    <source>
        <strain evidence="1 2">YSTF-M3</strain>
    </source>
</reference>
<evidence type="ECO:0000313" key="2">
    <source>
        <dbReference type="Proteomes" id="UP000619238"/>
    </source>
</evidence>
<dbReference type="Pfam" id="PF17914">
    <property type="entry name" value="HopA1"/>
    <property type="match status" value="1"/>
</dbReference>